<evidence type="ECO:0000256" key="3">
    <source>
        <dbReference type="ARBA" id="ARBA00022691"/>
    </source>
</evidence>
<proteinExistence type="inferred from homology"/>
<accession>A0A9J6CGU3</accession>
<dbReference type="OrthoDB" id="407325at2759"/>
<reference evidence="5" key="1">
    <citation type="submission" date="2021-03" db="EMBL/GenBank/DDBJ databases">
        <title>Chromosome level genome of the anhydrobiotic midge Polypedilum vanderplanki.</title>
        <authorList>
            <person name="Yoshida Y."/>
            <person name="Kikawada T."/>
            <person name="Gusev O."/>
        </authorList>
    </citation>
    <scope>NUCLEOTIDE SEQUENCE</scope>
    <source>
        <strain evidence="5">NIAS01</strain>
        <tissue evidence="5">Whole body or cell culture</tissue>
    </source>
</reference>
<keyword evidence="3" id="KW-0949">S-adenosyl-L-methionine</keyword>
<evidence type="ECO:0000313" key="6">
    <source>
        <dbReference type="Proteomes" id="UP001107558"/>
    </source>
</evidence>
<keyword evidence="1" id="KW-0489">Methyltransferase</keyword>
<dbReference type="AlphaFoldDB" id="A0A9J6CGU3"/>
<protein>
    <recommendedName>
        <fullName evidence="7">Methyltransferase-like protein 23</fullName>
    </recommendedName>
</protein>
<keyword evidence="2" id="KW-0808">Transferase</keyword>
<dbReference type="GO" id="GO:0005737">
    <property type="term" value="C:cytoplasm"/>
    <property type="evidence" value="ECO:0007669"/>
    <property type="project" value="TreeGrafter"/>
</dbReference>
<gene>
    <name evidence="5" type="ORF">PVAND_010847</name>
</gene>
<comment type="similarity">
    <text evidence="4">Belongs to the methyltransferase superfamily. METTL23 family.</text>
</comment>
<sequence length="232" mass="26309">MNQNNADESDKSAEIVKKFNFISKDCSVEVEVNVLEVLAGVYSYYTWPSAKILAYFLFYSRRCIVNKKILEIGSGTSLPGILAKKLGAVVTLSDSALLNKSLTHIKKICAYNNLKVGTDIQVIGLTWGMFGNMYDLGNDFDLIIGSDVLFDCYVFEEVLSTVAFLLERNPKSTFICSYQVRSSDWSFENLLKKWNLKCRNIDLNSIGKELGIDLKDLMEGHVIYLLEFYRIQ</sequence>
<evidence type="ECO:0000256" key="4">
    <source>
        <dbReference type="ARBA" id="ARBA00043988"/>
    </source>
</evidence>
<dbReference type="EMBL" id="JADBJN010000001">
    <property type="protein sequence ID" value="KAG5681409.1"/>
    <property type="molecule type" value="Genomic_DNA"/>
</dbReference>
<dbReference type="Pfam" id="PF10294">
    <property type="entry name" value="Methyltransf_16"/>
    <property type="match status" value="1"/>
</dbReference>
<name>A0A9J6CGU3_POLVA</name>
<dbReference type="GO" id="GO:0032259">
    <property type="term" value="P:methylation"/>
    <property type="evidence" value="ECO:0007669"/>
    <property type="project" value="UniProtKB-KW"/>
</dbReference>
<organism evidence="5 6">
    <name type="scientific">Polypedilum vanderplanki</name>
    <name type="common">Sleeping chironomid midge</name>
    <dbReference type="NCBI Taxonomy" id="319348"/>
    <lineage>
        <taxon>Eukaryota</taxon>
        <taxon>Metazoa</taxon>
        <taxon>Ecdysozoa</taxon>
        <taxon>Arthropoda</taxon>
        <taxon>Hexapoda</taxon>
        <taxon>Insecta</taxon>
        <taxon>Pterygota</taxon>
        <taxon>Neoptera</taxon>
        <taxon>Endopterygota</taxon>
        <taxon>Diptera</taxon>
        <taxon>Nematocera</taxon>
        <taxon>Chironomoidea</taxon>
        <taxon>Chironomidae</taxon>
        <taxon>Chironominae</taxon>
        <taxon>Polypedilum</taxon>
        <taxon>Polypedilum</taxon>
    </lineage>
</organism>
<dbReference type="Proteomes" id="UP001107558">
    <property type="component" value="Chromosome 1"/>
</dbReference>
<evidence type="ECO:0000313" key="5">
    <source>
        <dbReference type="EMBL" id="KAG5681409.1"/>
    </source>
</evidence>
<dbReference type="SUPFAM" id="SSF53335">
    <property type="entry name" value="S-adenosyl-L-methionine-dependent methyltransferases"/>
    <property type="match status" value="1"/>
</dbReference>
<dbReference type="Gene3D" id="3.40.50.150">
    <property type="entry name" value="Vaccinia Virus protein VP39"/>
    <property type="match status" value="1"/>
</dbReference>
<comment type="caution">
    <text evidence="5">The sequence shown here is derived from an EMBL/GenBank/DDBJ whole genome shotgun (WGS) entry which is preliminary data.</text>
</comment>
<evidence type="ECO:0000256" key="1">
    <source>
        <dbReference type="ARBA" id="ARBA00022603"/>
    </source>
</evidence>
<dbReference type="GO" id="GO:0005634">
    <property type="term" value="C:nucleus"/>
    <property type="evidence" value="ECO:0007669"/>
    <property type="project" value="TreeGrafter"/>
</dbReference>
<dbReference type="PANTHER" id="PTHR14614">
    <property type="entry name" value="HEPATOCELLULAR CARCINOMA-ASSOCIATED ANTIGEN"/>
    <property type="match status" value="1"/>
</dbReference>
<evidence type="ECO:0008006" key="7">
    <source>
        <dbReference type="Google" id="ProtNLM"/>
    </source>
</evidence>
<dbReference type="GO" id="GO:0008168">
    <property type="term" value="F:methyltransferase activity"/>
    <property type="evidence" value="ECO:0007669"/>
    <property type="project" value="UniProtKB-KW"/>
</dbReference>
<dbReference type="InterPro" id="IPR019410">
    <property type="entry name" value="Methyltransf_16"/>
</dbReference>
<evidence type="ECO:0000256" key="2">
    <source>
        <dbReference type="ARBA" id="ARBA00022679"/>
    </source>
</evidence>
<dbReference type="PANTHER" id="PTHR14614:SF164">
    <property type="entry name" value="HISTONE-ARGININE METHYLTRANSFERASE METTL23"/>
    <property type="match status" value="1"/>
</dbReference>
<keyword evidence="6" id="KW-1185">Reference proteome</keyword>
<dbReference type="InterPro" id="IPR029063">
    <property type="entry name" value="SAM-dependent_MTases_sf"/>
</dbReference>